<keyword evidence="2" id="KW-1185">Reference proteome</keyword>
<reference evidence="1" key="1">
    <citation type="submission" date="2021-06" db="EMBL/GenBank/DDBJ databases">
        <authorList>
            <person name="Kallberg Y."/>
            <person name="Tangrot J."/>
            <person name="Rosling A."/>
        </authorList>
    </citation>
    <scope>NUCLEOTIDE SEQUENCE</scope>
    <source>
        <strain evidence="1">28 12/20/2015</strain>
    </source>
</reference>
<feature type="non-terminal residue" evidence="1">
    <location>
        <position position="1"/>
    </location>
</feature>
<organism evidence="1 2">
    <name type="scientific">Cetraspora pellucida</name>
    <dbReference type="NCBI Taxonomy" id="1433469"/>
    <lineage>
        <taxon>Eukaryota</taxon>
        <taxon>Fungi</taxon>
        <taxon>Fungi incertae sedis</taxon>
        <taxon>Mucoromycota</taxon>
        <taxon>Glomeromycotina</taxon>
        <taxon>Glomeromycetes</taxon>
        <taxon>Diversisporales</taxon>
        <taxon>Gigasporaceae</taxon>
        <taxon>Cetraspora</taxon>
    </lineage>
</organism>
<accession>A0ACA9MCG6</accession>
<evidence type="ECO:0000313" key="1">
    <source>
        <dbReference type="EMBL" id="CAG8581564.1"/>
    </source>
</evidence>
<proteinExistence type="predicted"/>
<dbReference type="Proteomes" id="UP000789366">
    <property type="component" value="Unassembled WGS sequence"/>
</dbReference>
<dbReference type="EMBL" id="CAJVPW010007486">
    <property type="protein sequence ID" value="CAG8581564.1"/>
    <property type="molecule type" value="Genomic_DNA"/>
</dbReference>
<name>A0ACA9MCG6_9GLOM</name>
<comment type="caution">
    <text evidence="1">The sequence shown here is derived from an EMBL/GenBank/DDBJ whole genome shotgun (WGS) entry which is preliminary data.</text>
</comment>
<protein>
    <submittedName>
        <fullName evidence="1">11119_t:CDS:1</fullName>
    </submittedName>
</protein>
<sequence length="120" mass="13945">REVTQKLSAFQTFEEFRTCMKAKNRRLKAFFDELHDLALYLDSTGTGDSTINALAELSITSISQTVWRKKKEILESYMDTINNYLEKYHETSMVLNVDDYHNIHTNHVPKGSETLTPTHM</sequence>
<gene>
    <name evidence="1" type="ORF">SPELUC_LOCUS6389</name>
</gene>
<evidence type="ECO:0000313" key="2">
    <source>
        <dbReference type="Proteomes" id="UP000789366"/>
    </source>
</evidence>